<evidence type="ECO:0000313" key="2">
    <source>
        <dbReference type="Proteomes" id="UP001372834"/>
    </source>
</evidence>
<sequence length="66" mass="7724">MGWVTGLCRGTRQKEVEYGRNARRRSGKRERFGNNLLGIRKGCLEGFEDFHLKQKGTRRRLSSLQK</sequence>
<protein>
    <submittedName>
        <fullName evidence="1">Uncharacterized protein</fullName>
    </submittedName>
</protein>
<organism evidence="1 2">
    <name type="scientific">Polyplax serrata</name>
    <name type="common">Common mouse louse</name>
    <dbReference type="NCBI Taxonomy" id="468196"/>
    <lineage>
        <taxon>Eukaryota</taxon>
        <taxon>Metazoa</taxon>
        <taxon>Ecdysozoa</taxon>
        <taxon>Arthropoda</taxon>
        <taxon>Hexapoda</taxon>
        <taxon>Insecta</taxon>
        <taxon>Pterygota</taxon>
        <taxon>Neoptera</taxon>
        <taxon>Paraneoptera</taxon>
        <taxon>Psocodea</taxon>
        <taxon>Troctomorpha</taxon>
        <taxon>Phthiraptera</taxon>
        <taxon>Anoplura</taxon>
        <taxon>Polyplacidae</taxon>
        <taxon>Polyplax</taxon>
    </lineage>
</organism>
<accession>A0AAN8S1A4</accession>
<comment type="caution">
    <text evidence="1">The sequence shown here is derived from an EMBL/GenBank/DDBJ whole genome shotgun (WGS) entry which is preliminary data.</text>
</comment>
<dbReference type="Proteomes" id="UP001372834">
    <property type="component" value="Unassembled WGS sequence"/>
</dbReference>
<dbReference type="AlphaFoldDB" id="A0AAN8S1A4"/>
<feature type="non-terminal residue" evidence="1">
    <location>
        <position position="66"/>
    </location>
</feature>
<name>A0AAN8S1A4_POLSC</name>
<proteinExistence type="predicted"/>
<reference evidence="1 2" key="1">
    <citation type="submission" date="2023-10" db="EMBL/GenBank/DDBJ databases">
        <title>Genomes of two closely related lineages of the louse Polyplax serrata with different host specificities.</title>
        <authorList>
            <person name="Martinu J."/>
            <person name="Tarabai H."/>
            <person name="Stefka J."/>
            <person name="Hypsa V."/>
        </authorList>
    </citation>
    <scope>NUCLEOTIDE SEQUENCE [LARGE SCALE GENOMIC DNA]</scope>
    <source>
        <strain evidence="1">HR10_N</strain>
    </source>
</reference>
<gene>
    <name evidence="1" type="ORF">RUM43_007168</name>
</gene>
<dbReference type="EMBL" id="JAWJWE010000003">
    <property type="protein sequence ID" value="KAK6638898.1"/>
    <property type="molecule type" value="Genomic_DNA"/>
</dbReference>
<evidence type="ECO:0000313" key="1">
    <source>
        <dbReference type="EMBL" id="KAK6638898.1"/>
    </source>
</evidence>